<gene>
    <name evidence="4" type="ORF">CEY00_Acc14134</name>
</gene>
<accession>A0A2R6QQW7</accession>
<dbReference type="EC" id="2.1.1.-" evidence="3"/>
<dbReference type="GO" id="GO:0005768">
    <property type="term" value="C:endosome"/>
    <property type="evidence" value="ECO:0007669"/>
    <property type="project" value="TreeGrafter"/>
</dbReference>
<dbReference type="AlphaFoldDB" id="A0A2R6QQW7"/>
<dbReference type="Pfam" id="PF03141">
    <property type="entry name" value="Methyltransf_29"/>
    <property type="match status" value="1"/>
</dbReference>
<comment type="subcellular location">
    <subcellularLocation>
        <location evidence="3">Membrane</location>
        <topology evidence="3">Single-pass type II membrane protein</topology>
    </subcellularLocation>
</comment>
<keyword evidence="5" id="KW-1185">Reference proteome</keyword>
<keyword evidence="3 4" id="KW-0808">Transferase</keyword>
<evidence type="ECO:0000256" key="1">
    <source>
        <dbReference type="ARBA" id="ARBA00022603"/>
    </source>
</evidence>
<reference evidence="4 5" key="1">
    <citation type="submission" date="2017-07" db="EMBL/GenBank/DDBJ databases">
        <title>An improved, manually edited Actinidia chinensis var. chinensis (kiwifruit) genome highlights the challenges associated with draft genomes and gene prediction in plants.</title>
        <authorList>
            <person name="Pilkington S."/>
            <person name="Crowhurst R."/>
            <person name="Hilario E."/>
            <person name="Nardozza S."/>
            <person name="Fraser L."/>
            <person name="Peng Y."/>
            <person name="Gunaseelan K."/>
            <person name="Simpson R."/>
            <person name="Tahir J."/>
            <person name="Deroles S."/>
            <person name="Templeton K."/>
            <person name="Luo Z."/>
            <person name="Davy M."/>
            <person name="Cheng C."/>
            <person name="Mcneilage M."/>
            <person name="Scaglione D."/>
            <person name="Liu Y."/>
            <person name="Zhang Q."/>
            <person name="Datson P."/>
            <person name="De Silva N."/>
            <person name="Gardiner S."/>
            <person name="Bassett H."/>
            <person name="Chagne D."/>
            <person name="Mccallum J."/>
            <person name="Dzierzon H."/>
            <person name="Deng C."/>
            <person name="Wang Y.-Y."/>
            <person name="Barron N."/>
            <person name="Manako K."/>
            <person name="Bowen J."/>
            <person name="Foster T."/>
            <person name="Erridge Z."/>
            <person name="Tiffin H."/>
            <person name="Waite C."/>
            <person name="Davies K."/>
            <person name="Grierson E."/>
            <person name="Laing W."/>
            <person name="Kirk R."/>
            <person name="Chen X."/>
            <person name="Wood M."/>
            <person name="Montefiori M."/>
            <person name="Brummell D."/>
            <person name="Schwinn K."/>
            <person name="Catanach A."/>
            <person name="Fullerton C."/>
            <person name="Li D."/>
            <person name="Meiyalaghan S."/>
            <person name="Nieuwenhuizen N."/>
            <person name="Read N."/>
            <person name="Prakash R."/>
            <person name="Hunter D."/>
            <person name="Zhang H."/>
            <person name="Mckenzie M."/>
            <person name="Knabel M."/>
            <person name="Harris A."/>
            <person name="Allan A."/>
            <person name="Chen A."/>
            <person name="Janssen B."/>
            <person name="Plunkett B."/>
            <person name="Dwamena C."/>
            <person name="Voogd C."/>
            <person name="Leif D."/>
            <person name="Lafferty D."/>
            <person name="Souleyre E."/>
            <person name="Varkonyi-Gasic E."/>
            <person name="Gambi F."/>
            <person name="Hanley J."/>
            <person name="Yao J.-L."/>
            <person name="Cheung J."/>
            <person name="David K."/>
            <person name="Warren B."/>
            <person name="Marsh K."/>
            <person name="Snowden K."/>
            <person name="Lin-Wang K."/>
            <person name="Brian L."/>
            <person name="Martinez-Sanchez M."/>
            <person name="Wang M."/>
            <person name="Ileperuma N."/>
            <person name="Macnee N."/>
            <person name="Campin R."/>
            <person name="Mcatee P."/>
            <person name="Drummond R."/>
            <person name="Espley R."/>
            <person name="Ireland H."/>
            <person name="Wu R."/>
            <person name="Atkinson R."/>
            <person name="Karunairetnam S."/>
            <person name="Bulley S."/>
            <person name="Chunkath S."/>
            <person name="Hanley Z."/>
            <person name="Storey R."/>
            <person name="Thrimawithana A."/>
            <person name="Thomson S."/>
            <person name="David C."/>
            <person name="Testolin R."/>
        </authorList>
    </citation>
    <scope>NUCLEOTIDE SEQUENCE [LARGE SCALE GENOMIC DNA]</scope>
    <source>
        <strain evidence="5">cv. Red5</strain>
        <tissue evidence="4">Young leaf</tissue>
    </source>
</reference>
<organism evidence="4 5">
    <name type="scientific">Actinidia chinensis var. chinensis</name>
    <name type="common">Chinese soft-hair kiwi</name>
    <dbReference type="NCBI Taxonomy" id="1590841"/>
    <lineage>
        <taxon>Eukaryota</taxon>
        <taxon>Viridiplantae</taxon>
        <taxon>Streptophyta</taxon>
        <taxon>Embryophyta</taxon>
        <taxon>Tracheophyta</taxon>
        <taxon>Spermatophyta</taxon>
        <taxon>Magnoliopsida</taxon>
        <taxon>eudicotyledons</taxon>
        <taxon>Gunneridae</taxon>
        <taxon>Pentapetalae</taxon>
        <taxon>asterids</taxon>
        <taxon>Ericales</taxon>
        <taxon>Actinidiaceae</taxon>
        <taxon>Actinidia</taxon>
    </lineage>
</organism>
<dbReference type="Gramene" id="PSS13523">
    <property type="protein sequence ID" value="PSS13523"/>
    <property type="gene ID" value="CEY00_Acc14134"/>
</dbReference>
<evidence type="ECO:0000256" key="3">
    <source>
        <dbReference type="RuleBase" id="RU366043"/>
    </source>
</evidence>
<dbReference type="InParanoid" id="A0A2R6QQW7"/>
<proteinExistence type="inferred from homology"/>
<evidence type="ECO:0000313" key="5">
    <source>
        <dbReference type="Proteomes" id="UP000241394"/>
    </source>
</evidence>
<dbReference type="GO" id="GO:0005802">
    <property type="term" value="C:trans-Golgi network"/>
    <property type="evidence" value="ECO:0007669"/>
    <property type="project" value="TreeGrafter"/>
</dbReference>
<comment type="similarity">
    <text evidence="3">Belongs to the methyltransferase superfamily.</text>
</comment>
<keyword evidence="2 3" id="KW-0325">Glycoprotein</keyword>
<protein>
    <recommendedName>
        <fullName evidence="3">Methyltransferase</fullName>
        <ecNumber evidence="3">2.1.1.-</ecNumber>
    </recommendedName>
</protein>
<keyword evidence="1 3" id="KW-0489">Methyltransferase</keyword>
<evidence type="ECO:0000256" key="2">
    <source>
        <dbReference type="ARBA" id="ARBA00023180"/>
    </source>
</evidence>
<dbReference type="PANTHER" id="PTHR10108">
    <property type="entry name" value="SAM-DEPENDENT METHYLTRANSFERASE"/>
    <property type="match status" value="1"/>
</dbReference>
<keyword evidence="3" id="KW-0735">Signal-anchor</keyword>
<comment type="caution">
    <text evidence="4">The sequence shown here is derived from an EMBL/GenBank/DDBJ whole genome shotgun (WGS) entry which is preliminary data.</text>
</comment>
<sequence length="113" mass="12937">MILKPHIVKRLTKMMSGTRKWRNALLHFLTPTEINSSHFQIGLMLFLPELLVDLFLDSLLAVGTYLEDSKIWKKHVNAYMNIIKIIDSGRYRNIMDMNAGLGGFAASFESPKL</sequence>
<reference evidence="5" key="2">
    <citation type="journal article" date="2018" name="BMC Genomics">
        <title>A manually annotated Actinidia chinensis var. chinensis (kiwifruit) genome highlights the challenges associated with draft genomes and gene prediction in plants.</title>
        <authorList>
            <person name="Pilkington S.M."/>
            <person name="Crowhurst R."/>
            <person name="Hilario E."/>
            <person name="Nardozza S."/>
            <person name="Fraser L."/>
            <person name="Peng Y."/>
            <person name="Gunaseelan K."/>
            <person name="Simpson R."/>
            <person name="Tahir J."/>
            <person name="Deroles S.C."/>
            <person name="Templeton K."/>
            <person name="Luo Z."/>
            <person name="Davy M."/>
            <person name="Cheng C."/>
            <person name="McNeilage M."/>
            <person name="Scaglione D."/>
            <person name="Liu Y."/>
            <person name="Zhang Q."/>
            <person name="Datson P."/>
            <person name="De Silva N."/>
            <person name="Gardiner S.E."/>
            <person name="Bassett H."/>
            <person name="Chagne D."/>
            <person name="McCallum J."/>
            <person name="Dzierzon H."/>
            <person name="Deng C."/>
            <person name="Wang Y.Y."/>
            <person name="Barron L."/>
            <person name="Manako K."/>
            <person name="Bowen J."/>
            <person name="Foster T.M."/>
            <person name="Erridge Z.A."/>
            <person name="Tiffin H."/>
            <person name="Waite C.N."/>
            <person name="Davies K.M."/>
            <person name="Grierson E.P."/>
            <person name="Laing W.A."/>
            <person name="Kirk R."/>
            <person name="Chen X."/>
            <person name="Wood M."/>
            <person name="Montefiori M."/>
            <person name="Brummell D.A."/>
            <person name="Schwinn K.E."/>
            <person name="Catanach A."/>
            <person name="Fullerton C."/>
            <person name="Li D."/>
            <person name="Meiyalaghan S."/>
            <person name="Nieuwenhuizen N."/>
            <person name="Read N."/>
            <person name="Prakash R."/>
            <person name="Hunter D."/>
            <person name="Zhang H."/>
            <person name="McKenzie M."/>
            <person name="Knabel M."/>
            <person name="Harris A."/>
            <person name="Allan A.C."/>
            <person name="Gleave A."/>
            <person name="Chen A."/>
            <person name="Janssen B.J."/>
            <person name="Plunkett B."/>
            <person name="Ampomah-Dwamena C."/>
            <person name="Voogd C."/>
            <person name="Leif D."/>
            <person name="Lafferty D."/>
            <person name="Souleyre E.J.F."/>
            <person name="Varkonyi-Gasic E."/>
            <person name="Gambi F."/>
            <person name="Hanley J."/>
            <person name="Yao J.L."/>
            <person name="Cheung J."/>
            <person name="David K.M."/>
            <person name="Warren B."/>
            <person name="Marsh K."/>
            <person name="Snowden K.C."/>
            <person name="Lin-Wang K."/>
            <person name="Brian L."/>
            <person name="Martinez-Sanchez M."/>
            <person name="Wang M."/>
            <person name="Ileperuma N."/>
            <person name="Macnee N."/>
            <person name="Campin R."/>
            <person name="McAtee P."/>
            <person name="Drummond R.S.M."/>
            <person name="Espley R.V."/>
            <person name="Ireland H.S."/>
            <person name="Wu R."/>
            <person name="Atkinson R.G."/>
            <person name="Karunairetnam S."/>
            <person name="Bulley S."/>
            <person name="Chunkath S."/>
            <person name="Hanley Z."/>
            <person name="Storey R."/>
            <person name="Thrimawithana A.H."/>
            <person name="Thomson S."/>
            <person name="David C."/>
            <person name="Testolin R."/>
            <person name="Huang H."/>
            <person name="Hellens R.P."/>
            <person name="Schaffer R.J."/>
        </authorList>
    </citation>
    <scope>NUCLEOTIDE SEQUENCE [LARGE SCALE GENOMIC DNA]</scope>
    <source>
        <strain evidence="5">cv. Red5</strain>
    </source>
</reference>
<dbReference type="Proteomes" id="UP000241394">
    <property type="component" value="Chromosome LG13"/>
</dbReference>
<evidence type="ECO:0000313" key="4">
    <source>
        <dbReference type="EMBL" id="PSS13523.1"/>
    </source>
</evidence>
<dbReference type="GO" id="GO:0008168">
    <property type="term" value="F:methyltransferase activity"/>
    <property type="evidence" value="ECO:0007669"/>
    <property type="project" value="UniProtKB-UniRule"/>
</dbReference>
<dbReference type="PANTHER" id="PTHR10108:SF1119">
    <property type="entry name" value="METHYLTRANSFERASE PMT2-RELATED"/>
    <property type="match status" value="1"/>
</dbReference>
<dbReference type="GO" id="GO:0016020">
    <property type="term" value="C:membrane"/>
    <property type="evidence" value="ECO:0007669"/>
    <property type="project" value="UniProtKB-SubCell"/>
</dbReference>
<dbReference type="InterPro" id="IPR004159">
    <property type="entry name" value="Put_SAM_MeTrfase"/>
</dbReference>
<dbReference type="GO" id="GO:0032259">
    <property type="term" value="P:methylation"/>
    <property type="evidence" value="ECO:0007669"/>
    <property type="project" value="UniProtKB-KW"/>
</dbReference>
<dbReference type="EMBL" id="NKQK01000013">
    <property type="protein sequence ID" value="PSS13523.1"/>
    <property type="molecule type" value="Genomic_DNA"/>
</dbReference>
<dbReference type="STRING" id="1590841.A0A2R6QQW7"/>
<name>A0A2R6QQW7_ACTCC</name>
<keyword evidence="3" id="KW-0812">Transmembrane</keyword>